<organism evidence="4 5">
    <name type="scientific">Zasmidium cellare</name>
    <name type="common">Wine cellar mold</name>
    <name type="synonym">Racodium cellare</name>
    <dbReference type="NCBI Taxonomy" id="395010"/>
    <lineage>
        <taxon>Eukaryota</taxon>
        <taxon>Fungi</taxon>
        <taxon>Dikarya</taxon>
        <taxon>Ascomycota</taxon>
        <taxon>Pezizomycotina</taxon>
        <taxon>Dothideomycetes</taxon>
        <taxon>Dothideomycetidae</taxon>
        <taxon>Mycosphaerellales</taxon>
        <taxon>Mycosphaerellaceae</taxon>
        <taxon>Zasmidium</taxon>
    </lineage>
</organism>
<evidence type="ECO:0000256" key="1">
    <source>
        <dbReference type="SAM" id="MobiDB-lite"/>
    </source>
</evidence>
<dbReference type="EMBL" id="JAXOVC010000002">
    <property type="protein sequence ID" value="KAK4505982.1"/>
    <property type="molecule type" value="Genomic_DNA"/>
</dbReference>
<dbReference type="InterPro" id="IPR036691">
    <property type="entry name" value="Endo/exonu/phosph_ase_sf"/>
</dbReference>
<reference evidence="4 5" key="1">
    <citation type="journal article" date="2023" name="G3 (Bethesda)">
        <title>A chromosome-level genome assembly of Zasmidium syzygii isolated from banana leaves.</title>
        <authorList>
            <person name="van Westerhoven A.C."/>
            <person name="Mehrabi R."/>
            <person name="Talebi R."/>
            <person name="Steentjes M.B.F."/>
            <person name="Corcolon B."/>
            <person name="Chong P.A."/>
            <person name="Kema G.H.J."/>
            <person name="Seidl M.F."/>
        </authorList>
    </citation>
    <scope>NUCLEOTIDE SEQUENCE [LARGE SCALE GENOMIC DNA]</scope>
    <source>
        <strain evidence="4 5">P124</strain>
    </source>
</reference>
<dbReference type="SUPFAM" id="SSF56219">
    <property type="entry name" value="DNase I-like"/>
    <property type="match status" value="1"/>
</dbReference>
<evidence type="ECO:0000313" key="4">
    <source>
        <dbReference type="EMBL" id="KAK4505982.1"/>
    </source>
</evidence>
<feature type="region of interest" description="Disordered" evidence="1">
    <location>
        <begin position="423"/>
        <end position="443"/>
    </location>
</feature>
<evidence type="ECO:0000313" key="5">
    <source>
        <dbReference type="Proteomes" id="UP001305779"/>
    </source>
</evidence>
<accession>A0ABR0EWH9</accession>
<keyword evidence="2" id="KW-0732">Signal</keyword>
<evidence type="ECO:0000256" key="2">
    <source>
        <dbReference type="SAM" id="SignalP"/>
    </source>
</evidence>
<dbReference type="Pfam" id="PF03372">
    <property type="entry name" value="Exo_endo_phos"/>
    <property type="match status" value="1"/>
</dbReference>
<keyword evidence="5" id="KW-1185">Reference proteome</keyword>
<dbReference type="InterPro" id="IPR005135">
    <property type="entry name" value="Endo/exonuclease/phosphatase"/>
</dbReference>
<proteinExistence type="predicted"/>
<dbReference type="Proteomes" id="UP001305779">
    <property type="component" value="Unassembled WGS sequence"/>
</dbReference>
<dbReference type="PANTHER" id="PTHR42834">
    <property type="entry name" value="ENDONUCLEASE/EXONUCLEASE/PHOSPHATASE FAMILY PROTEIN (AFU_ORTHOLOGUE AFUA_3G09210)"/>
    <property type="match status" value="1"/>
</dbReference>
<name>A0ABR0EWH9_ZASCE</name>
<dbReference type="PANTHER" id="PTHR42834:SF1">
    <property type="entry name" value="ENDONUCLEASE_EXONUCLEASE_PHOSPHATASE FAMILY PROTEIN (AFU_ORTHOLOGUE AFUA_3G09210)"/>
    <property type="match status" value="1"/>
</dbReference>
<gene>
    <name evidence="4" type="ORF">PRZ48_003947</name>
</gene>
<feature type="chain" id="PRO_5045947495" description="Endonuclease/exonuclease/phosphatase domain-containing protein" evidence="2">
    <location>
        <begin position="21"/>
        <end position="624"/>
    </location>
</feature>
<feature type="domain" description="Endonuclease/exonuclease/phosphatase" evidence="3">
    <location>
        <begin position="303"/>
        <end position="608"/>
    </location>
</feature>
<feature type="signal peptide" evidence="2">
    <location>
        <begin position="1"/>
        <end position="20"/>
    </location>
</feature>
<comment type="caution">
    <text evidence="4">The sequence shown here is derived from an EMBL/GenBank/DDBJ whole genome shotgun (WGS) entry which is preliminary data.</text>
</comment>
<sequence>MRYFTSLLGASAALWSVVSAQSISQINGNKFLSPYQGQAVTGVRGLVTAKNNQGFWLRSTESDNDARTSESIFVFSSSAARTAVVGNIVTLNARVTEYRSSAAYLYLTELSSPTNITILSTGNEVTPRVLGERGLNPPTEQYSSLDGGDVFAVPNNQSRISVANPTLQPTQYGLDFWESIMGELVTVKNPRALSKPNQFGDTWVAGTWKTTGDNNRGGLTITDRDANPEAIIIGTPLDNSSNPTDTKLGDSLEDITGVMYYAFGFYRILPRTNIKVTGSRSPALPPATKLRSSGQCDGITVGQYNVENLYSGSTNLADIGNHIANYLRSPDILFVQEIQDDNGPTNDAVVDANVTLSALRDAINAASSRTNYSYVDIDPVDDQDGGQPGGNIRVAYLYNPDVVRLRNPNPGSSTQATEVINSRNGPQLTYNPGRIAPSSPAWTASRKPLAAHWETVESRGRGWGRQSSTFFTINVHWTSKGGSSSLHGDPRPPVNGGVDQRTQQANVTGSFISQILRLDRDASVLAAGDFNEFQYVQPIETFEAVSGLRNLDDVVGTRETEQYTYLFDMNSQELDHLFVSPKVARGRAQYEHVHVNTWVSYDEAASDHDPSVARVDVCGGRGRY</sequence>
<protein>
    <recommendedName>
        <fullName evidence="3">Endonuclease/exonuclease/phosphatase domain-containing protein</fullName>
    </recommendedName>
</protein>
<evidence type="ECO:0000259" key="3">
    <source>
        <dbReference type="Pfam" id="PF03372"/>
    </source>
</evidence>
<dbReference type="Gene3D" id="3.60.10.10">
    <property type="entry name" value="Endonuclease/exonuclease/phosphatase"/>
    <property type="match status" value="1"/>
</dbReference>
<dbReference type="CDD" id="cd04486">
    <property type="entry name" value="YhcR_OBF_like"/>
    <property type="match status" value="1"/>
</dbReference>